<reference evidence="1" key="1">
    <citation type="submission" date="2025-08" db="UniProtKB">
        <authorList>
            <consortium name="Ensembl"/>
        </authorList>
    </citation>
    <scope>IDENTIFICATION</scope>
</reference>
<name>A0A8C8Z7R7_PROSS</name>
<dbReference type="GeneTree" id="ENSGT00960000189823"/>
<evidence type="ECO:0000313" key="1">
    <source>
        <dbReference type="Ensembl" id="ENSPSMP00000012094.1"/>
    </source>
</evidence>
<reference evidence="1" key="2">
    <citation type="submission" date="2025-09" db="UniProtKB">
        <authorList>
            <consortium name="Ensembl"/>
        </authorList>
    </citation>
    <scope>IDENTIFICATION</scope>
</reference>
<dbReference type="AlphaFoldDB" id="A0A8C8Z7R7"/>
<sequence length="70" mass="7866">RDRPTRRHTCLGHWDSLLDSGPWSAFSHSASTLLVSFPGPSGQESHINLRVIVRLLENLGSEHPLLLRQL</sequence>
<proteinExistence type="predicted"/>
<keyword evidence="2" id="KW-1185">Reference proteome</keyword>
<dbReference type="Ensembl" id="ENSPSMT00000014117.1">
    <property type="protein sequence ID" value="ENSPSMP00000012094.1"/>
    <property type="gene ID" value="ENSPSMG00000008728.1"/>
</dbReference>
<dbReference type="Proteomes" id="UP000694414">
    <property type="component" value="Unplaced"/>
</dbReference>
<accession>A0A8C8Z7R7</accession>
<organism evidence="1 2">
    <name type="scientific">Prolemur simus</name>
    <name type="common">Greater bamboo lemur</name>
    <name type="synonym">Hapalemur simus</name>
    <dbReference type="NCBI Taxonomy" id="1328070"/>
    <lineage>
        <taxon>Eukaryota</taxon>
        <taxon>Metazoa</taxon>
        <taxon>Chordata</taxon>
        <taxon>Craniata</taxon>
        <taxon>Vertebrata</taxon>
        <taxon>Euteleostomi</taxon>
        <taxon>Mammalia</taxon>
        <taxon>Eutheria</taxon>
        <taxon>Euarchontoglires</taxon>
        <taxon>Primates</taxon>
        <taxon>Strepsirrhini</taxon>
        <taxon>Lemuriformes</taxon>
        <taxon>Lemuridae</taxon>
        <taxon>Prolemur</taxon>
    </lineage>
</organism>
<protein>
    <submittedName>
        <fullName evidence="1">Uncharacterized protein</fullName>
    </submittedName>
</protein>
<evidence type="ECO:0000313" key="2">
    <source>
        <dbReference type="Proteomes" id="UP000694414"/>
    </source>
</evidence>